<reference evidence="2 3" key="1">
    <citation type="submission" date="2019-01" db="EMBL/GenBank/DDBJ databases">
        <title>Zoogloea oleivorans genome sequencing and assembly.</title>
        <authorList>
            <person name="Tancsics A."/>
            <person name="Farkas M."/>
            <person name="Kriszt B."/>
            <person name="Maroti G."/>
            <person name="Horvath B."/>
        </authorList>
    </citation>
    <scope>NUCLEOTIDE SEQUENCE [LARGE SCALE GENOMIC DNA]</scope>
    <source>
        <strain evidence="2 3">Buc</strain>
    </source>
</reference>
<dbReference type="Pfam" id="PF12365">
    <property type="entry name" value="DUF3649"/>
    <property type="match status" value="1"/>
</dbReference>
<name>A0A6C2CI27_9RHOO</name>
<comment type="caution">
    <text evidence="2">The sequence shown here is derived from an EMBL/GenBank/DDBJ whole genome shotgun (WGS) entry which is preliminary data.</text>
</comment>
<dbReference type="RefSeq" id="WP_148581204.1">
    <property type="nucleotide sequence ID" value="NZ_SDKK01000029.1"/>
</dbReference>
<organism evidence="2 3">
    <name type="scientific">Zoogloea oleivorans</name>
    <dbReference type="NCBI Taxonomy" id="1552750"/>
    <lineage>
        <taxon>Bacteria</taxon>
        <taxon>Pseudomonadati</taxon>
        <taxon>Pseudomonadota</taxon>
        <taxon>Betaproteobacteria</taxon>
        <taxon>Rhodocyclales</taxon>
        <taxon>Zoogloeaceae</taxon>
        <taxon>Zoogloea</taxon>
    </lineage>
</organism>
<keyword evidence="1" id="KW-0812">Transmembrane</keyword>
<dbReference type="AlphaFoldDB" id="A0A6C2CI27"/>
<evidence type="ECO:0000256" key="1">
    <source>
        <dbReference type="SAM" id="Phobius"/>
    </source>
</evidence>
<keyword evidence="1" id="KW-1133">Transmembrane helix</keyword>
<dbReference type="EMBL" id="SDKK01000029">
    <property type="protein sequence ID" value="TYC52915.1"/>
    <property type="molecule type" value="Genomic_DNA"/>
</dbReference>
<keyword evidence="3" id="KW-1185">Reference proteome</keyword>
<feature type="transmembrane region" description="Helical" evidence="1">
    <location>
        <begin position="12"/>
        <end position="41"/>
    </location>
</feature>
<feature type="transmembrane region" description="Helical" evidence="1">
    <location>
        <begin position="47"/>
        <end position="68"/>
    </location>
</feature>
<feature type="transmembrane region" description="Helical" evidence="1">
    <location>
        <begin position="75"/>
        <end position="96"/>
    </location>
</feature>
<evidence type="ECO:0000313" key="2">
    <source>
        <dbReference type="EMBL" id="TYC52915.1"/>
    </source>
</evidence>
<proteinExistence type="predicted"/>
<dbReference type="OrthoDB" id="1684279at2"/>
<sequence length="100" mass="10414">MNSPLAPPHYRLALLSRVVAAVIGGYLLASFSTIFLSFILPSSLPEAVLGATLFSFAIYTAAIVWVFAARNATRAWLGLLLPGSSLAAASFILYLAGAAA</sequence>
<evidence type="ECO:0000313" key="3">
    <source>
        <dbReference type="Proteomes" id="UP000389128"/>
    </source>
</evidence>
<dbReference type="InterPro" id="IPR022109">
    <property type="entry name" value="DUF3649"/>
</dbReference>
<keyword evidence="1" id="KW-0472">Membrane</keyword>
<dbReference type="Proteomes" id="UP000389128">
    <property type="component" value="Unassembled WGS sequence"/>
</dbReference>
<gene>
    <name evidence="2" type="ORF">ETQ85_21945</name>
</gene>
<accession>A0A6C2CI27</accession>
<protein>
    <submittedName>
        <fullName evidence="2">DUF3649 domain-containing protein</fullName>
    </submittedName>
</protein>